<dbReference type="Pfam" id="PF00497">
    <property type="entry name" value="SBP_bac_3"/>
    <property type="match status" value="1"/>
</dbReference>
<dbReference type="Proteomes" id="UP001156706">
    <property type="component" value="Unassembled WGS sequence"/>
</dbReference>
<dbReference type="EMBL" id="BSOG01000001">
    <property type="protein sequence ID" value="GLR12125.1"/>
    <property type="molecule type" value="Genomic_DNA"/>
</dbReference>
<name>A0ABQ5YAZ7_9NEIS</name>
<evidence type="ECO:0000256" key="1">
    <source>
        <dbReference type="SAM" id="SignalP"/>
    </source>
</evidence>
<accession>A0ABQ5YAZ7</accession>
<dbReference type="InterPro" id="IPR001638">
    <property type="entry name" value="Solute-binding_3/MltF_N"/>
</dbReference>
<proteinExistence type="predicted"/>
<keyword evidence="4" id="KW-1185">Reference proteome</keyword>
<reference evidence="4" key="1">
    <citation type="journal article" date="2019" name="Int. J. Syst. Evol. Microbiol.">
        <title>The Global Catalogue of Microorganisms (GCM) 10K type strain sequencing project: providing services to taxonomists for standard genome sequencing and annotation.</title>
        <authorList>
            <consortium name="The Broad Institute Genomics Platform"/>
            <consortium name="The Broad Institute Genome Sequencing Center for Infectious Disease"/>
            <person name="Wu L."/>
            <person name="Ma J."/>
        </authorList>
    </citation>
    <scope>NUCLEOTIDE SEQUENCE [LARGE SCALE GENOMIC DNA]</scope>
    <source>
        <strain evidence="4">NBRC 110044</strain>
    </source>
</reference>
<feature type="signal peptide" evidence="1">
    <location>
        <begin position="1"/>
        <end position="20"/>
    </location>
</feature>
<dbReference type="Gene3D" id="3.40.190.10">
    <property type="entry name" value="Periplasmic binding protein-like II"/>
    <property type="match status" value="2"/>
</dbReference>
<feature type="chain" id="PRO_5045709962" description="Solute-binding protein family 3/N-terminal domain-containing protein" evidence="1">
    <location>
        <begin position="21"/>
        <end position="260"/>
    </location>
</feature>
<evidence type="ECO:0000259" key="2">
    <source>
        <dbReference type="Pfam" id="PF00497"/>
    </source>
</evidence>
<comment type="caution">
    <text evidence="3">The sequence shown here is derived from an EMBL/GenBank/DDBJ whole genome shotgun (WGS) entry which is preliminary data.</text>
</comment>
<gene>
    <name evidence="3" type="ORF">GCM10007907_09150</name>
</gene>
<organism evidence="3 4">
    <name type="scientific">Chitinimonas prasina</name>
    <dbReference type="NCBI Taxonomy" id="1434937"/>
    <lineage>
        <taxon>Bacteria</taxon>
        <taxon>Pseudomonadati</taxon>
        <taxon>Pseudomonadota</taxon>
        <taxon>Betaproteobacteria</taxon>
        <taxon>Neisseriales</taxon>
        <taxon>Chitinibacteraceae</taxon>
        <taxon>Chitinimonas</taxon>
    </lineage>
</organism>
<evidence type="ECO:0000313" key="3">
    <source>
        <dbReference type="EMBL" id="GLR12125.1"/>
    </source>
</evidence>
<evidence type="ECO:0000313" key="4">
    <source>
        <dbReference type="Proteomes" id="UP001156706"/>
    </source>
</evidence>
<protein>
    <recommendedName>
        <fullName evidence="2">Solute-binding protein family 3/N-terminal domain-containing protein</fullName>
    </recommendedName>
</protein>
<sequence length="260" mass="28656">MLRLLSLFTALLLLAAPVMAAPAPLLACAADAQLPPFTYSQHNRTIGMTVDLLARLLLEAGLPAAQVEMLPWRRCLALVQSGRYALALNVATAQVDPAPFLVTEPYVQLNSVYLYSNRYFANGLPIRLLDDLHRYRVCGLMGHTFESYGLDNAKVDVGAANYPQLIAKLHAGHCDLFLDKREVIAALHLVDTHLKDMLTDGSLQIRPVPEEAPVGLHFLVSRRIKQAVPLRKALDAGIQRLIRNKSMQGLLAPYQGAVKY</sequence>
<dbReference type="SUPFAM" id="SSF53850">
    <property type="entry name" value="Periplasmic binding protein-like II"/>
    <property type="match status" value="1"/>
</dbReference>
<dbReference type="RefSeq" id="WP_284195262.1">
    <property type="nucleotide sequence ID" value="NZ_BSOG01000001.1"/>
</dbReference>
<feature type="domain" description="Solute-binding protein family 3/N-terminal" evidence="2">
    <location>
        <begin position="27"/>
        <end position="255"/>
    </location>
</feature>
<keyword evidence="1" id="KW-0732">Signal</keyword>